<evidence type="ECO:0000256" key="2">
    <source>
        <dbReference type="SAM" id="MobiDB-lite"/>
    </source>
</evidence>
<feature type="chain" id="PRO_5043015369" evidence="3">
    <location>
        <begin position="30"/>
        <end position="447"/>
    </location>
</feature>
<proteinExistence type="inferred from homology"/>
<dbReference type="EMBL" id="CP041405">
    <property type="protein sequence ID" value="QDM42913.1"/>
    <property type="molecule type" value="Genomic_DNA"/>
</dbReference>
<evidence type="ECO:0000313" key="7">
    <source>
        <dbReference type="Proteomes" id="UP000315377"/>
    </source>
</evidence>
<evidence type="ECO:0000256" key="3">
    <source>
        <dbReference type="SAM" id="SignalP"/>
    </source>
</evidence>
<evidence type="ECO:0000259" key="4">
    <source>
        <dbReference type="SMART" id="SM00854"/>
    </source>
</evidence>
<dbReference type="PANTHER" id="PTHR33393">
    <property type="entry name" value="POLYGLUTAMINE SYNTHESIS ACCESSORY PROTEIN RV0574C-RELATED"/>
    <property type="match status" value="1"/>
</dbReference>
<reference evidence="5 8" key="2">
    <citation type="submission" date="2022-05" db="EMBL/GenBank/DDBJ databases">
        <title>Genome Sequencing of Bee-Associated Microbes.</title>
        <authorList>
            <person name="Dunlap C."/>
        </authorList>
    </citation>
    <scope>NUCLEOTIDE SEQUENCE [LARGE SCALE GENOMIC DNA]</scope>
    <source>
        <strain evidence="5 8">NRRL B-14613</strain>
    </source>
</reference>
<dbReference type="SUPFAM" id="SSF56300">
    <property type="entry name" value="Metallo-dependent phosphatases"/>
    <property type="match status" value="1"/>
</dbReference>
<name>A0AAP9DRK1_PANTH</name>
<comment type="similarity">
    <text evidence="1">Belongs to the CapA family.</text>
</comment>
<dbReference type="EMBL" id="JAMDMM010000029">
    <property type="protein sequence ID" value="MCY9608601.1"/>
    <property type="molecule type" value="Genomic_DNA"/>
</dbReference>
<dbReference type="SMART" id="SM00854">
    <property type="entry name" value="PGA_cap"/>
    <property type="match status" value="1"/>
</dbReference>
<accession>A0AAP9DRK1</accession>
<evidence type="ECO:0000313" key="8">
    <source>
        <dbReference type="Proteomes" id="UP001209276"/>
    </source>
</evidence>
<evidence type="ECO:0000256" key="1">
    <source>
        <dbReference type="ARBA" id="ARBA00005662"/>
    </source>
</evidence>
<dbReference type="Gene3D" id="3.60.21.10">
    <property type="match status" value="1"/>
</dbReference>
<evidence type="ECO:0000313" key="6">
    <source>
        <dbReference type="EMBL" id="QDM42913.1"/>
    </source>
</evidence>
<dbReference type="InterPro" id="IPR052169">
    <property type="entry name" value="CW_Biosynth-Accessory"/>
</dbReference>
<feature type="domain" description="Capsule synthesis protein CapA" evidence="4">
    <location>
        <begin position="96"/>
        <end position="348"/>
    </location>
</feature>
<reference evidence="6 7" key="1">
    <citation type="submission" date="2019-07" db="EMBL/GenBank/DDBJ databases">
        <title>Paenibacillus thiaminolyticus NRRL B-4156.</title>
        <authorList>
            <person name="Hehnly C."/>
            <person name="Zhang L."/>
        </authorList>
    </citation>
    <scope>NUCLEOTIDE SEQUENCE [LARGE SCALE GENOMIC DNA]</scope>
    <source>
        <strain evidence="6 7">NRRL B-4156</strain>
    </source>
</reference>
<evidence type="ECO:0000313" key="5">
    <source>
        <dbReference type="EMBL" id="MCY9608601.1"/>
    </source>
</evidence>
<dbReference type="InterPro" id="IPR019079">
    <property type="entry name" value="Capsule_synth_CapA"/>
</dbReference>
<dbReference type="InterPro" id="IPR029052">
    <property type="entry name" value="Metallo-depent_PP-like"/>
</dbReference>
<keyword evidence="3" id="KW-0732">Signal</keyword>
<organism evidence="6 7">
    <name type="scientific">Paenibacillus thiaminolyticus</name>
    <name type="common">Bacillus thiaminolyticus</name>
    <dbReference type="NCBI Taxonomy" id="49283"/>
    <lineage>
        <taxon>Bacteria</taxon>
        <taxon>Bacillati</taxon>
        <taxon>Bacillota</taxon>
        <taxon>Bacilli</taxon>
        <taxon>Bacillales</taxon>
        <taxon>Paenibacillaceae</taxon>
        <taxon>Paenibacillus</taxon>
    </lineage>
</organism>
<dbReference type="PROSITE" id="PS51257">
    <property type="entry name" value="PROKAR_LIPOPROTEIN"/>
    <property type="match status" value="1"/>
</dbReference>
<dbReference type="CDD" id="cd07381">
    <property type="entry name" value="MPP_CapA"/>
    <property type="match status" value="1"/>
</dbReference>
<dbReference type="GeneID" id="76995322"/>
<dbReference type="AlphaFoldDB" id="A0AAP9DRK1"/>
<feature type="signal peptide" evidence="3">
    <location>
        <begin position="1"/>
        <end position="29"/>
    </location>
</feature>
<dbReference type="PANTHER" id="PTHR33393:SF12">
    <property type="entry name" value="CAPSULE BIOSYNTHESIS PROTEIN CAPA"/>
    <property type="match status" value="1"/>
</dbReference>
<dbReference type="Pfam" id="PF09587">
    <property type="entry name" value="PGA_cap"/>
    <property type="match status" value="1"/>
</dbReference>
<gene>
    <name evidence="6" type="ORF">FLT43_04960</name>
    <name evidence="5" type="ORF">M5W83_15760</name>
</gene>
<dbReference type="Proteomes" id="UP001209276">
    <property type="component" value="Unassembled WGS sequence"/>
</dbReference>
<dbReference type="Proteomes" id="UP000315377">
    <property type="component" value="Chromosome"/>
</dbReference>
<keyword evidence="8" id="KW-1185">Reference proteome</keyword>
<protein>
    <submittedName>
        <fullName evidence="6">CapA family protein</fullName>
    </submittedName>
</protein>
<dbReference type="RefSeq" id="WP_087441854.1">
    <property type="nucleotide sequence ID" value="NZ_CP041405.1"/>
</dbReference>
<sequence>MNKYRFKFDKRFIYAMLVILLLTACGSLAPNPHAHQGQAAALEAGEEKQTDEDTFEEAVPASADKTGQTDEMDETDTAAKAEEPAAEAEPYTLSGRLLAVGDIMMHSPQFPAYLNPKTGQYDFRGFFTNVKPILKEADWCWANLETPLLGGEKVYTGYPMFNAPPELADALKDAGFNIVTAANNHTLDRRERGALRTREVLKDRGLVTKGISASLWESKQPTLMDKNGITMGILAYTYGTNGIPLPKDKPYLVSLIDEKRMIEDIQKTRSAGADVVVIALHFGTEYEPNPNKEQTRLARKLVQAGADIILGSHPHVLQPYERLTVKDKHGQTREGLIIYSLGNFISNQRGDGKDVGVIFGVTIEMHMPEGTIELKEISAEPTWVHINGPHEKRKYSVIPLSSVLKDKTDTRFTKQQRQQMSNMKQRAARHVSSMSEVPVLLQALPAR</sequence>
<feature type="region of interest" description="Disordered" evidence="2">
    <location>
        <begin position="37"/>
        <end position="89"/>
    </location>
</feature>